<name>A0ABU5C236_9BACI</name>
<dbReference type="Pfam" id="PF11213">
    <property type="entry name" value="DUF3006"/>
    <property type="match status" value="1"/>
</dbReference>
<dbReference type="InterPro" id="IPR021377">
    <property type="entry name" value="DUF3006"/>
</dbReference>
<keyword evidence="2" id="KW-1185">Reference proteome</keyword>
<evidence type="ECO:0000313" key="2">
    <source>
        <dbReference type="Proteomes" id="UP001281447"/>
    </source>
</evidence>
<gene>
    <name evidence="1" type="ORF">RWE15_01700</name>
</gene>
<protein>
    <submittedName>
        <fullName evidence="1">DUF3006 domain-containing protein</fullName>
    </submittedName>
</protein>
<dbReference type="Proteomes" id="UP001281447">
    <property type="component" value="Unassembled WGS sequence"/>
</dbReference>
<evidence type="ECO:0000313" key="1">
    <source>
        <dbReference type="EMBL" id="MDY0393372.1"/>
    </source>
</evidence>
<proteinExistence type="predicted"/>
<dbReference type="EMBL" id="JAWDIP010000003">
    <property type="protein sequence ID" value="MDY0393372.1"/>
    <property type="molecule type" value="Genomic_DNA"/>
</dbReference>
<sequence length="48" mass="5612">MFPNPSSQKKAKVGDVLQLSDGRYTIDKKTTKQRREEIEALMDEIWDD</sequence>
<comment type="caution">
    <text evidence="1">The sequence shown here is derived from an EMBL/GenBank/DDBJ whole genome shotgun (WGS) entry which is preliminary data.</text>
</comment>
<accession>A0ABU5C236</accession>
<reference evidence="1 2" key="1">
    <citation type="submission" date="2023-10" db="EMBL/GenBank/DDBJ databases">
        <title>Virgibacillus halophilus 5B73C genome.</title>
        <authorList>
            <person name="Miliotis G."/>
            <person name="Sengupta P."/>
            <person name="Hameed A."/>
            <person name="Chuvochina M."/>
            <person name="Mcdonagh F."/>
            <person name="Simpson A.C."/>
            <person name="Singh N.K."/>
            <person name="Rekha P.D."/>
            <person name="Raman K."/>
            <person name="Hugenholtz P."/>
            <person name="Venkateswaran K."/>
        </authorList>
    </citation>
    <scope>NUCLEOTIDE SEQUENCE [LARGE SCALE GENOMIC DNA]</scope>
    <source>
        <strain evidence="1 2">5B73C</strain>
    </source>
</reference>
<organism evidence="1 2">
    <name type="scientific">Tigheibacillus halophilus</name>
    <dbReference type="NCBI Taxonomy" id="361280"/>
    <lineage>
        <taxon>Bacteria</taxon>
        <taxon>Bacillati</taxon>
        <taxon>Bacillota</taxon>
        <taxon>Bacilli</taxon>
        <taxon>Bacillales</taxon>
        <taxon>Bacillaceae</taxon>
        <taxon>Tigheibacillus</taxon>
    </lineage>
</organism>